<dbReference type="GO" id="GO:0006355">
    <property type="term" value="P:regulation of DNA-templated transcription"/>
    <property type="evidence" value="ECO:0007669"/>
    <property type="project" value="InterPro"/>
</dbReference>
<dbReference type="PANTHER" id="PTHR31804">
    <property type="entry name" value="MEDIATOR OF RNA POLYMERASE II TRANSCRIPTION SUBUNIT 15"/>
    <property type="match status" value="1"/>
</dbReference>
<evidence type="ECO:0000256" key="9">
    <source>
        <dbReference type="ARBA" id="ARBA00032016"/>
    </source>
</evidence>
<dbReference type="InterPro" id="IPR036529">
    <property type="entry name" value="KIX_dom_sf"/>
</dbReference>
<dbReference type="OrthoDB" id="10055322at2759"/>
<dbReference type="InterPro" id="IPR048385">
    <property type="entry name" value="Med15_central"/>
</dbReference>
<keyword evidence="6 10" id="KW-0010">Activator</keyword>
<dbReference type="FunFam" id="1.10.246.20:FF:000002">
    <property type="entry name" value="Mediator of RNA polymerase II transcription subunit 15"/>
    <property type="match status" value="1"/>
</dbReference>
<name>A0A232FCD7_9HYME</name>
<dbReference type="Pfam" id="PF21538">
    <property type="entry name" value="Med15_M"/>
    <property type="match status" value="1"/>
</dbReference>
<proteinExistence type="inferred from homology"/>
<evidence type="ECO:0000256" key="4">
    <source>
        <dbReference type="ARBA" id="ARBA00019613"/>
    </source>
</evidence>
<evidence type="ECO:0000256" key="2">
    <source>
        <dbReference type="ARBA" id="ARBA00009807"/>
    </source>
</evidence>
<evidence type="ECO:0000259" key="14">
    <source>
        <dbReference type="Pfam" id="PF21539"/>
    </source>
</evidence>
<evidence type="ECO:0000256" key="10">
    <source>
        <dbReference type="RuleBase" id="RU364148"/>
    </source>
</evidence>
<dbReference type="InterPro" id="IPR019087">
    <property type="entry name" value="Med15_N"/>
</dbReference>
<sequence length="723" mass="78329">MSSEDPNSWRTPTFRQSMIAKIDEHIQKYQIPMVKNASDMENHVFMKAKTKDDYLSFVARLILHISQMNNKKPAGSMTPGANNANPVVQQGMPDPIGALQTLARQGTGNNANMGMQGPGQNPQNMVSQQAPVTNNAANILQTLNRGPGQPMNMPGMHNKMQGMGMMPGQPGCPPMNVNQMGQMQNMQGNAMLAQMNQMNQGNIGQQMGPQTGQPQQMAGPQMTVPQIGPGQMQAMQNQMQNQMGGHQLGGPIASGMQPGIPNQQQGPPQQSQHMNQINSAQMAANQLSQTQLGHLQRKVMTIFKSRKPVEMMNAGFPGPRNVTPNQFLRQSPSPSAPSPGGLGVPTPTSQMVASPALVSSPNPQHSMLAGAQRSVAMAPSPSSSLNTPASTLGATPSPLQDDQTTQAYKDKVRKLSKYIEPLRKMILKMTNEGNTEKMSKMKKLLEVLTNPSSSTKLDVLQRCEIVLEKMDFKKLEASCGPVVPTTLKEHHFFTPLLEVVNTLLQSPVANHTLHRTFGPCLEALFGPEIKNLPPPLKRQKTEESMCEIPDALQGEIARLDQRFKVSLDPAQQNGSKCIQLICWLDDKHLPCVPPVLVIVPTDYPAIPPRCVLTSHEYATPYLSAVQKGLDARLAKLPKRYSISQLLDTWEMSVRQASAPKAHQHQSLQQISDLVASTTTASTIPATTTTTVPVSLPATTVTAAPNNPIANGISANSMITMASS</sequence>
<feature type="domain" description="Mediator of RNA polymerase II transcription subunit 15 N-terminal" evidence="12">
    <location>
        <begin position="7"/>
        <end position="74"/>
    </location>
</feature>
<dbReference type="SUPFAM" id="SSF47040">
    <property type="entry name" value="Kix domain of CBP (creb binding protein)"/>
    <property type="match status" value="1"/>
</dbReference>
<dbReference type="Pfam" id="PF21539">
    <property type="entry name" value="Med15_C"/>
    <property type="match status" value="1"/>
</dbReference>
<keyword evidence="16" id="KW-1185">Reference proteome</keyword>
<feature type="domain" description="ARC105/Med15 mediator subunit C-terminal" evidence="14">
    <location>
        <begin position="548"/>
        <end position="655"/>
    </location>
</feature>
<evidence type="ECO:0000256" key="1">
    <source>
        <dbReference type="ARBA" id="ARBA00004123"/>
    </source>
</evidence>
<feature type="compositionally biased region" description="Polar residues" evidence="11">
    <location>
        <begin position="380"/>
        <end position="405"/>
    </location>
</feature>
<feature type="compositionally biased region" description="Polar residues" evidence="11">
    <location>
        <begin position="346"/>
        <end position="365"/>
    </location>
</feature>
<evidence type="ECO:0000256" key="7">
    <source>
        <dbReference type="ARBA" id="ARBA00023163"/>
    </source>
</evidence>
<organism evidence="15 16">
    <name type="scientific">Trichomalopsis sarcophagae</name>
    <dbReference type="NCBI Taxonomy" id="543379"/>
    <lineage>
        <taxon>Eukaryota</taxon>
        <taxon>Metazoa</taxon>
        <taxon>Ecdysozoa</taxon>
        <taxon>Arthropoda</taxon>
        <taxon>Hexapoda</taxon>
        <taxon>Insecta</taxon>
        <taxon>Pterygota</taxon>
        <taxon>Neoptera</taxon>
        <taxon>Endopterygota</taxon>
        <taxon>Hymenoptera</taxon>
        <taxon>Apocrita</taxon>
        <taxon>Proctotrupomorpha</taxon>
        <taxon>Chalcidoidea</taxon>
        <taxon>Pteromalidae</taxon>
        <taxon>Pteromalinae</taxon>
        <taxon>Trichomalopsis</taxon>
    </lineage>
</organism>
<comment type="caution">
    <text evidence="15">The sequence shown here is derived from an EMBL/GenBank/DDBJ whole genome shotgun (WGS) entry which is preliminary data.</text>
</comment>
<dbReference type="EMBL" id="NNAY01000426">
    <property type="protein sequence ID" value="OXU28486.1"/>
    <property type="molecule type" value="Genomic_DNA"/>
</dbReference>
<protein>
    <recommendedName>
        <fullName evidence="4 10">Mediator of RNA polymerase II transcription subunit 15</fullName>
    </recommendedName>
    <alternativeName>
        <fullName evidence="9 10">Mediator complex subunit 15</fullName>
    </alternativeName>
</protein>
<comment type="subunit">
    <text evidence="3 10">Component of the Mediator complex.</text>
</comment>
<evidence type="ECO:0000256" key="6">
    <source>
        <dbReference type="ARBA" id="ARBA00023159"/>
    </source>
</evidence>
<dbReference type="Proteomes" id="UP000215335">
    <property type="component" value="Unassembled WGS sequence"/>
</dbReference>
<feature type="region of interest" description="Disordered" evidence="11">
    <location>
        <begin position="249"/>
        <end position="275"/>
    </location>
</feature>
<keyword evidence="5 10" id="KW-0805">Transcription regulation</keyword>
<evidence type="ECO:0000256" key="11">
    <source>
        <dbReference type="SAM" id="MobiDB-lite"/>
    </source>
</evidence>
<evidence type="ECO:0000256" key="5">
    <source>
        <dbReference type="ARBA" id="ARBA00023015"/>
    </source>
</evidence>
<evidence type="ECO:0000259" key="12">
    <source>
        <dbReference type="Pfam" id="PF09606"/>
    </source>
</evidence>
<dbReference type="Gene3D" id="1.10.246.20">
    <property type="entry name" value="Coactivator CBP, KIX domain"/>
    <property type="match status" value="1"/>
</dbReference>
<feature type="domain" description="ARC105/Med15 mediator subunit central" evidence="13">
    <location>
        <begin position="406"/>
        <end position="522"/>
    </location>
</feature>
<comment type="function">
    <text evidence="10">Component of the Mediator complex, a coactivator involved in the regulated transcription of nearly all RNA polymerase II-dependent genes. Mediator functions as a bridge to convey information from gene-specific regulatory proteins to the basal RNA polymerase II transcription machinery. Mediator is recruited to promoters by direct interactions with regulatory proteins and serves as a scaffold for the assembly of a functional preinitiation complex with RNA polymerase II and the general transcription factors.</text>
</comment>
<comment type="subcellular location">
    <subcellularLocation>
        <location evidence="1 10">Nucleus</location>
    </subcellularLocation>
</comment>
<evidence type="ECO:0000256" key="3">
    <source>
        <dbReference type="ARBA" id="ARBA00011837"/>
    </source>
</evidence>
<dbReference type="AlphaFoldDB" id="A0A232FCD7"/>
<gene>
    <name evidence="10" type="primary">MED15</name>
    <name evidence="15" type="ORF">TSAR_015829</name>
</gene>
<dbReference type="GO" id="GO:0005634">
    <property type="term" value="C:nucleus"/>
    <property type="evidence" value="ECO:0007669"/>
    <property type="project" value="UniProtKB-SubCell"/>
</dbReference>
<dbReference type="STRING" id="543379.A0A232FCD7"/>
<accession>A0A232FCD7</accession>
<evidence type="ECO:0000313" key="15">
    <source>
        <dbReference type="EMBL" id="OXU28486.1"/>
    </source>
</evidence>
<evidence type="ECO:0000259" key="13">
    <source>
        <dbReference type="Pfam" id="PF21538"/>
    </source>
</evidence>
<dbReference type="GO" id="GO:0003712">
    <property type="term" value="F:transcription coregulator activity"/>
    <property type="evidence" value="ECO:0007669"/>
    <property type="project" value="InterPro"/>
</dbReference>
<keyword evidence="8 10" id="KW-0539">Nucleus</keyword>
<dbReference type="InterPro" id="IPR048386">
    <property type="entry name" value="Med15_C"/>
</dbReference>
<feature type="compositionally biased region" description="Low complexity" evidence="11">
    <location>
        <begin position="256"/>
        <end position="275"/>
    </location>
</feature>
<reference evidence="15 16" key="1">
    <citation type="journal article" date="2017" name="Curr. Biol.">
        <title>The Evolution of Venom by Co-option of Single-Copy Genes.</title>
        <authorList>
            <person name="Martinson E.O."/>
            <person name="Mrinalini"/>
            <person name="Kelkar Y.D."/>
            <person name="Chang C.H."/>
            <person name="Werren J.H."/>
        </authorList>
    </citation>
    <scope>NUCLEOTIDE SEQUENCE [LARGE SCALE GENOMIC DNA]</scope>
    <source>
        <strain evidence="15 16">Alberta</strain>
        <tissue evidence="15">Whole body</tissue>
    </source>
</reference>
<evidence type="ECO:0000256" key="8">
    <source>
        <dbReference type="ARBA" id="ARBA00023242"/>
    </source>
</evidence>
<feature type="region of interest" description="Disordered" evidence="11">
    <location>
        <begin position="313"/>
        <end position="405"/>
    </location>
</feature>
<dbReference type="PANTHER" id="PTHR31804:SF3">
    <property type="entry name" value="MEDIATOR OF RNA POLYMERASE II TRANSCRIPTION SUBUNIT 15"/>
    <property type="match status" value="1"/>
</dbReference>
<dbReference type="Pfam" id="PF09606">
    <property type="entry name" value="Med15_N"/>
    <property type="match status" value="1"/>
</dbReference>
<evidence type="ECO:0000313" key="16">
    <source>
        <dbReference type="Proteomes" id="UP000215335"/>
    </source>
</evidence>
<comment type="similarity">
    <text evidence="2 10">Belongs to the Mediator complex subunit 15 family.</text>
</comment>
<keyword evidence="7 10" id="KW-0804">Transcription</keyword>